<keyword evidence="3" id="KW-1185">Reference proteome</keyword>
<reference evidence="2" key="1">
    <citation type="journal article" date="2023" name="GigaByte">
        <title>Genome assembly of the bearded iris, Iris pallida Lam.</title>
        <authorList>
            <person name="Bruccoleri R.E."/>
            <person name="Oakeley E.J."/>
            <person name="Faust A.M.E."/>
            <person name="Altorfer M."/>
            <person name="Dessus-Babus S."/>
            <person name="Burckhardt D."/>
            <person name="Oertli M."/>
            <person name="Naumann U."/>
            <person name="Petersen F."/>
            <person name="Wong J."/>
        </authorList>
    </citation>
    <scope>NUCLEOTIDE SEQUENCE</scope>
    <source>
        <strain evidence="2">GSM-AAB239-AS_SAM_17_03QT</strain>
    </source>
</reference>
<organism evidence="2 3">
    <name type="scientific">Iris pallida</name>
    <name type="common">Sweet iris</name>
    <dbReference type="NCBI Taxonomy" id="29817"/>
    <lineage>
        <taxon>Eukaryota</taxon>
        <taxon>Viridiplantae</taxon>
        <taxon>Streptophyta</taxon>
        <taxon>Embryophyta</taxon>
        <taxon>Tracheophyta</taxon>
        <taxon>Spermatophyta</taxon>
        <taxon>Magnoliopsida</taxon>
        <taxon>Liliopsida</taxon>
        <taxon>Asparagales</taxon>
        <taxon>Iridaceae</taxon>
        <taxon>Iridoideae</taxon>
        <taxon>Irideae</taxon>
        <taxon>Iris</taxon>
    </lineage>
</organism>
<feature type="region of interest" description="Disordered" evidence="1">
    <location>
        <begin position="31"/>
        <end position="52"/>
    </location>
</feature>
<protein>
    <submittedName>
        <fullName evidence="2">Uncharacterized protein</fullName>
    </submittedName>
</protein>
<proteinExistence type="predicted"/>
<dbReference type="Proteomes" id="UP001140949">
    <property type="component" value="Unassembled WGS sequence"/>
</dbReference>
<dbReference type="AlphaFoldDB" id="A0AAX6E1L6"/>
<evidence type="ECO:0000313" key="3">
    <source>
        <dbReference type="Proteomes" id="UP001140949"/>
    </source>
</evidence>
<evidence type="ECO:0000256" key="1">
    <source>
        <dbReference type="SAM" id="MobiDB-lite"/>
    </source>
</evidence>
<comment type="caution">
    <text evidence="2">The sequence shown here is derived from an EMBL/GenBank/DDBJ whole genome shotgun (WGS) entry which is preliminary data.</text>
</comment>
<name>A0AAX6E1L6_IRIPA</name>
<reference evidence="2" key="2">
    <citation type="submission" date="2023-04" db="EMBL/GenBank/DDBJ databases">
        <authorList>
            <person name="Bruccoleri R.E."/>
            <person name="Oakeley E.J."/>
            <person name="Faust A.-M."/>
            <person name="Dessus-Babus S."/>
            <person name="Altorfer M."/>
            <person name="Burckhardt D."/>
            <person name="Oertli M."/>
            <person name="Naumann U."/>
            <person name="Petersen F."/>
            <person name="Wong J."/>
        </authorList>
    </citation>
    <scope>NUCLEOTIDE SEQUENCE</scope>
    <source>
        <strain evidence="2">GSM-AAB239-AS_SAM_17_03QT</strain>
        <tissue evidence="2">Leaf</tissue>
    </source>
</reference>
<accession>A0AAX6E1L6</accession>
<evidence type="ECO:0000313" key="2">
    <source>
        <dbReference type="EMBL" id="KAJ6797938.1"/>
    </source>
</evidence>
<dbReference type="EMBL" id="JANAVB010040619">
    <property type="protein sequence ID" value="KAJ6797938.1"/>
    <property type="molecule type" value="Genomic_DNA"/>
</dbReference>
<gene>
    <name evidence="2" type="ORF">M6B38_215125</name>
</gene>
<sequence length="52" mass="6020">MIHQARLTERSRRRCGSPILYRSIPITCDQRGRASIDRPITDPARNKQELVS</sequence>